<dbReference type="Gene3D" id="1.10.260.40">
    <property type="entry name" value="lambda repressor-like DNA-binding domains"/>
    <property type="match status" value="1"/>
</dbReference>
<keyword evidence="3" id="KW-0804">Transcription</keyword>
<dbReference type="InterPro" id="IPR010982">
    <property type="entry name" value="Lambda_DNA-bd_dom_sf"/>
</dbReference>
<dbReference type="Pfam" id="PF00356">
    <property type="entry name" value="LacI"/>
    <property type="match status" value="1"/>
</dbReference>
<dbReference type="PROSITE" id="PS50932">
    <property type="entry name" value="HTH_LACI_2"/>
    <property type="match status" value="1"/>
</dbReference>
<keyword evidence="6" id="KW-1185">Reference proteome</keyword>
<organism evidence="5 6">
    <name type="scientific">Brachybacterium halotolerans</name>
    <dbReference type="NCBI Taxonomy" id="2795215"/>
    <lineage>
        <taxon>Bacteria</taxon>
        <taxon>Bacillati</taxon>
        <taxon>Actinomycetota</taxon>
        <taxon>Actinomycetes</taxon>
        <taxon>Micrococcales</taxon>
        <taxon>Dermabacteraceae</taxon>
        <taxon>Brachybacterium</taxon>
    </lineage>
</organism>
<keyword evidence="2 5" id="KW-0238">DNA-binding</keyword>
<dbReference type="CDD" id="cd01392">
    <property type="entry name" value="HTH_LacI"/>
    <property type="match status" value="1"/>
</dbReference>
<keyword evidence="1" id="KW-0805">Transcription regulation</keyword>
<dbReference type="InterPro" id="IPR046335">
    <property type="entry name" value="LacI/GalR-like_sensor"/>
</dbReference>
<dbReference type="SMART" id="SM00354">
    <property type="entry name" value="HTH_LACI"/>
    <property type="match status" value="1"/>
</dbReference>
<evidence type="ECO:0000313" key="5">
    <source>
        <dbReference type="EMBL" id="MBK0331443.1"/>
    </source>
</evidence>
<evidence type="ECO:0000256" key="2">
    <source>
        <dbReference type="ARBA" id="ARBA00023125"/>
    </source>
</evidence>
<dbReference type="EMBL" id="JAEDAJ010000003">
    <property type="protein sequence ID" value="MBK0331443.1"/>
    <property type="molecule type" value="Genomic_DNA"/>
</dbReference>
<sequence length="342" mass="36299">MDDVARRAGVSRSTVSRVFQPGSSVSDDAKIRVHEAARELGYVPNLVAGGLAGGLTQRTVLGLVVRDATNPAYGLLIGSLQAAAQERGRHLISVSAFPHEYGPEEVAGLRRLVGMRVAGAFVATGVTPPEDIVAANASVPVMVVGRPNDDPRLESISYDEAAHGRMMADRILALGHRRVGLLVAPVLYSRVFELRMRSVRERLHERGAVVREIDLLPVRTGVAAALDAAAGESLTCIVAPVDYAALELWRAARTRGVRIGEDVHLVGFDGISDGLDLLGLTTVRLPIEAVAREALERMVELTDAEERCVRDGVDGVDGAGGPARHVLRVGRLMEGSSLGPVG</sequence>
<evidence type="ECO:0000313" key="6">
    <source>
        <dbReference type="Proteomes" id="UP000612352"/>
    </source>
</evidence>
<dbReference type="PANTHER" id="PTHR30146:SF138">
    <property type="entry name" value="TRANSCRIPTIONAL REGULATORY PROTEIN"/>
    <property type="match status" value="1"/>
</dbReference>
<feature type="domain" description="HTH lacI-type" evidence="4">
    <location>
        <begin position="1"/>
        <end position="53"/>
    </location>
</feature>
<name>A0ABS1B9Z0_9MICO</name>
<accession>A0ABS1B9Z0</accession>
<dbReference type="GO" id="GO:0003677">
    <property type="term" value="F:DNA binding"/>
    <property type="evidence" value="ECO:0007669"/>
    <property type="project" value="UniProtKB-KW"/>
</dbReference>
<reference evidence="5 6" key="1">
    <citation type="submission" date="2020-12" db="EMBL/GenBank/DDBJ databases">
        <title>Brachybacterium sp. MASK1Z-5, whole genome shotgun sequence.</title>
        <authorList>
            <person name="Tuo L."/>
        </authorList>
    </citation>
    <scope>NUCLEOTIDE SEQUENCE [LARGE SCALE GENOMIC DNA]</scope>
    <source>
        <strain evidence="5 6">MASK1Z-5</strain>
    </source>
</reference>
<dbReference type="InterPro" id="IPR028082">
    <property type="entry name" value="Peripla_BP_I"/>
</dbReference>
<comment type="caution">
    <text evidence="5">The sequence shown here is derived from an EMBL/GenBank/DDBJ whole genome shotgun (WGS) entry which is preliminary data.</text>
</comment>
<gene>
    <name evidence="5" type="ORF">I8D64_08515</name>
</gene>
<evidence type="ECO:0000256" key="1">
    <source>
        <dbReference type="ARBA" id="ARBA00023015"/>
    </source>
</evidence>
<dbReference type="Gene3D" id="3.40.50.2300">
    <property type="match status" value="2"/>
</dbReference>
<protein>
    <submittedName>
        <fullName evidence="5">LacI family DNA-binding transcriptional regulator</fullName>
    </submittedName>
</protein>
<dbReference type="Proteomes" id="UP000612352">
    <property type="component" value="Unassembled WGS sequence"/>
</dbReference>
<dbReference type="PANTHER" id="PTHR30146">
    <property type="entry name" value="LACI-RELATED TRANSCRIPTIONAL REPRESSOR"/>
    <property type="match status" value="1"/>
</dbReference>
<dbReference type="Pfam" id="PF13377">
    <property type="entry name" value="Peripla_BP_3"/>
    <property type="match status" value="1"/>
</dbReference>
<dbReference type="RefSeq" id="WP_200502048.1">
    <property type="nucleotide sequence ID" value="NZ_JAEDAJ010000003.1"/>
</dbReference>
<dbReference type="InterPro" id="IPR000843">
    <property type="entry name" value="HTH_LacI"/>
</dbReference>
<dbReference type="SUPFAM" id="SSF47413">
    <property type="entry name" value="lambda repressor-like DNA-binding domains"/>
    <property type="match status" value="1"/>
</dbReference>
<evidence type="ECO:0000259" key="4">
    <source>
        <dbReference type="PROSITE" id="PS50932"/>
    </source>
</evidence>
<evidence type="ECO:0000256" key="3">
    <source>
        <dbReference type="ARBA" id="ARBA00023163"/>
    </source>
</evidence>
<proteinExistence type="predicted"/>
<dbReference type="SUPFAM" id="SSF53822">
    <property type="entry name" value="Periplasmic binding protein-like I"/>
    <property type="match status" value="1"/>
</dbReference>